<keyword evidence="1" id="KW-0472">Membrane</keyword>
<dbReference type="Proteomes" id="UP000830434">
    <property type="component" value="Chromosome"/>
</dbReference>
<dbReference type="RefSeq" id="WP_248654577.1">
    <property type="nucleotide sequence ID" value="NZ_CP096658.1"/>
</dbReference>
<feature type="transmembrane region" description="Helical" evidence="1">
    <location>
        <begin position="12"/>
        <end position="33"/>
    </location>
</feature>
<protein>
    <submittedName>
        <fullName evidence="2">Uncharacterized protein</fullName>
    </submittedName>
</protein>
<dbReference type="KEGG" id="haxz:M0R88_16820"/>
<evidence type="ECO:0000313" key="3">
    <source>
        <dbReference type="Proteomes" id="UP000830434"/>
    </source>
</evidence>
<proteinExistence type="predicted"/>
<dbReference type="AlphaFoldDB" id="A0A8U0IGR3"/>
<accession>A0A8U0IGR3</accession>
<evidence type="ECO:0000313" key="2">
    <source>
        <dbReference type="EMBL" id="UPW00163.1"/>
    </source>
</evidence>
<name>A0A8U0IGR3_9EURY</name>
<keyword evidence="3" id="KW-1185">Reference proteome</keyword>
<keyword evidence="1" id="KW-0812">Transmembrane</keyword>
<reference evidence="2" key="1">
    <citation type="submission" date="2022-04" db="EMBL/GenBank/DDBJ databases">
        <title>Diverse halophilic archaea isolated from saline environments.</title>
        <authorList>
            <person name="Cui H.-L."/>
        </authorList>
    </citation>
    <scope>NUCLEOTIDE SEQUENCE</scope>
    <source>
        <strain evidence="2">XZYJT40</strain>
    </source>
</reference>
<organism evidence="2 3">
    <name type="scientific">Halorussus gelatinilyticus</name>
    <dbReference type="NCBI Taxonomy" id="2937524"/>
    <lineage>
        <taxon>Archaea</taxon>
        <taxon>Methanobacteriati</taxon>
        <taxon>Methanobacteriota</taxon>
        <taxon>Stenosarchaea group</taxon>
        <taxon>Halobacteria</taxon>
        <taxon>Halobacteriales</taxon>
        <taxon>Haladaptataceae</taxon>
        <taxon>Halorussus</taxon>
    </lineage>
</organism>
<sequence>MNGFLRSLLRVRFLWLPAVGLLFAAVLVGIEWLPIGGGWGIVVAGLLTVVAVLAVGLVVLLFR</sequence>
<gene>
    <name evidence="2" type="ORF">M0R88_16820</name>
</gene>
<evidence type="ECO:0000256" key="1">
    <source>
        <dbReference type="SAM" id="Phobius"/>
    </source>
</evidence>
<keyword evidence="1" id="KW-1133">Transmembrane helix</keyword>
<dbReference type="EMBL" id="CP096658">
    <property type="protein sequence ID" value="UPW00163.1"/>
    <property type="molecule type" value="Genomic_DNA"/>
</dbReference>
<feature type="transmembrane region" description="Helical" evidence="1">
    <location>
        <begin position="39"/>
        <end position="62"/>
    </location>
</feature>
<dbReference type="GeneID" id="72191553"/>